<evidence type="ECO:0000256" key="2">
    <source>
        <dbReference type="ARBA" id="ARBA00008017"/>
    </source>
</evidence>
<evidence type="ECO:0000313" key="11">
    <source>
        <dbReference type="EMBL" id="ABG62896.1"/>
    </source>
</evidence>
<dbReference type="Gene3D" id="2.30.30.60">
    <property type="match status" value="1"/>
</dbReference>
<proteinExistence type="inferred from homology"/>
<dbReference type="Gene3D" id="1.10.287.1260">
    <property type="match status" value="1"/>
</dbReference>
<dbReference type="InterPro" id="IPR006686">
    <property type="entry name" value="MscS_channel_CS"/>
</dbReference>
<dbReference type="EMBL" id="CP000390">
    <property type="protein sequence ID" value="ABG62896.1"/>
    <property type="molecule type" value="Genomic_DNA"/>
</dbReference>
<dbReference type="KEGG" id="mes:Meso_1500"/>
<feature type="transmembrane region" description="Helical" evidence="8">
    <location>
        <begin position="318"/>
        <end position="339"/>
    </location>
</feature>
<feature type="transmembrane region" description="Helical" evidence="8">
    <location>
        <begin position="239"/>
        <end position="260"/>
    </location>
</feature>
<evidence type="ECO:0000256" key="6">
    <source>
        <dbReference type="ARBA" id="ARBA00023136"/>
    </source>
</evidence>
<accession>Q11I79</accession>
<evidence type="ECO:0000256" key="1">
    <source>
        <dbReference type="ARBA" id="ARBA00004651"/>
    </source>
</evidence>
<dbReference type="HOGENOM" id="CLU_015233_1_0_5"/>
<dbReference type="eggNOG" id="COG0668">
    <property type="taxonomic scope" value="Bacteria"/>
</dbReference>
<dbReference type="SUPFAM" id="SSF82861">
    <property type="entry name" value="Mechanosensitive channel protein MscS (YggB), transmembrane region"/>
    <property type="match status" value="1"/>
</dbReference>
<protein>
    <submittedName>
        <fullName evidence="11">MscS Mechanosensitive ion channel</fullName>
    </submittedName>
</protein>
<sequence length="614" mass="67367" precursor="true">MRTTAVAHSLWLLLFWVLIQPHPASAQSHAGDPSYIHADLASPQDTLNTFLSSTEKAAALMLEAYSQRQAEGGLFPSDSVEEKVTTAELLLDTAARTLDLSNVPPAAIAHEKMELVLRLKEVLEEISLPPQAEIPDEAALEQAHAADRPITRWRIPGTELVMVQVAEGGRSGDFVFSADTVSRIPDLYNALVAAPERFDRRNIYEFFSLSPGRLLPPFWYDYILAGPDWLNFSLADQAAWPWLALIVWMIVSATVLLWIVRKQWGVRRADGAKLNLIERALLPVALIALSAFFLFEVIDQINLTGRVFLIANAAGQVLLAFGLSWLIVLICQSLAELIISSPSILPDSLDAHLLRAGFRVLGLGLALILLGHTATTLGIPLLGLIAGLGVGGLAIALAAQPTIENFIGGVILFADRPVRMGDFCRCGDVMGTVEEIGLRSTRIRALDRTVVSIPNAEFAKAQIVNFARRDQQLFEAKIGIRFEASRAALEHLLVELRELIESNLTAVPGTTRVRFSSIGSSALEIDLRAYLQISDFDVFLAEKEKILLSVMSIVENAGCGFAFPSQTLYLTRDKPPALEVPDRHTREEEPLGEMPRAQAEESKIRAVTRTSPRN</sequence>
<comment type="similarity">
    <text evidence="2">Belongs to the MscS (TC 1.A.23) family.</text>
</comment>
<evidence type="ECO:0000256" key="9">
    <source>
        <dbReference type="SAM" id="SignalP"/>
    </source>
</evidence>
<dbReference type="PANTHER" id="PTHR30566">
    <property type="entry name" value="YNAI-RELATED MECHANOSENSITIVE ION CHANNEL"/>
    <property type="match status" value="1"/>
</dbReference>
<evidence type="ECO:0000256" key="3">
    <source>
        <dbReference type="ARBA" id="ARBA00022475"/>
    </source>
</evidence>
<keyword evidence="3" id="KW-1003">Cell membrane</keyword>
<dbReference type="GO" id="GO:0005886">
    <property type="term" value="C:plasma membrane"/>
    <property type="evidence" value="ECO:0007669"/>
    <property type="project" value="UniProtKB-SubCell"/>
</dbReference>
<reference evidence="11" key="1">
    <citation type="submission" date="2006-06" db="EMBL/GenBank/DDBJ databases">
        <title>Complete sequence of chromosome of Chelativorans sp. BNC1.</title>
        <authorList>
            <consortium name="US DOE Joint Genome Institute"/>
            <person name="Copeland A."/>
            <person name="Lucas S."/>
            <person name="Lapidus A."/>
            <person name="Barry K."/>
            <person name="Detter J.C."/>
            <person name="Glavina del Rio T."/>
            <person name="Hammon N."/>
            <person name="Israni S."/>
            <person name="Dalin E."/>
            <person name="Tice H."/>
            <person name="Pitluck S."/>
            <person name="Chertkov O."/>
            <person name="Brettin T."/>
            <person name="Bruce D."/>
            <person name="Han C."/>
            <person name="Tapia R."/>
            <person name="Gilna P."/>
            <person name="Schmutz J."/>
            <person name="Larimer F."/>
            <person name="Land M."/>
            <person name="Hauser L."/>
            <person name="Kyrpides N."/>
            <person name="Mikhailova N."/>
            <person name="Richardson P."/>
        </authorList>
    </citation>
    <scope>NUCLEOTIDE SEQUENCE</scope>
    <source>
        <strain evidence="11">BNC1</strain>
    </source>
</reference>
<evidence type="ECO:0000256" key="4">
    <source>
        <dbReference type="ARBA" id="ARBA00022692"/>
    </source>
</evidence>
<feature type="compositionally biased region" description="Basic and acidic residues" evidence="7">
    <location>
        <begin position="574"/>
        <end position="589"/>
    </location>
</feature>
<dbReference type="InterPro" id="IPR011014">
    <property type="entry name" value="MscS_channel_TM-2"/>
</dbReference>
<dbReference type="InterPro" id="IPR023408">
    <property type="entry name" value="MscS_beta-dom_sf"/>
</dbReference>
<feature type="transmembrane region" description="Helical" evidence="8">
    <location>
        <begin position="280"/>
        <end position="298"/>
    </location>
</feature>
<feature type="domain" description="Mechanosensitive ion channel MscS" evidence="10">
    <location>
        <begin position="402"/>
        <end position="468"/>
    </location>
</feature>
<dbReference type="Pfam" id="PF00924">
    <property type="entry name" value="MS_channel_2nd"/>
    <property type="match status" value="1"/>
</dbReference>
<gene>
    <name evidence="11" type="ordered locus">Meso_1500</name>
</gene>
<feature type="signal peptide" evidence="9">
    <location>
        <begin position="1"/>
        <end position="26"/>
    </location>
</feature>
<evidence type="ECO:0000256" key="5">
    <source>
        <dbReference type="ARBA" id="ARBA00022989"/>
    </source>
</evidence>
<dbReference type="SUPFAM" id="SSF50182">
    <property type="entry name" value="Sm-like ribonucleoproteins"/>
    <property type="match status" value="1"/>
</dbReference>
<evidence type="ECO:0000256" key="7">
    <source>
        <dbReference type="SAM" id="MobiDB-lite"/>
    </source>
</evidence>
<dbReference type="InterPro" id="IPR010920">
    <property type="entry name" value="LSM_dom_sf"/>
</dbReference>
<evidence type="ECO:0000256" key="8">
    <source>
        <dbReference type="SAM" id="Phobius"/>
    </source>
</evidence>
<dbReference type="AlphaFoldDB" id="Q11I79"/>
<dbReference type="InterPro" id="IPR006685">
    <property type="entry name" value="MscS_channel_2nd"/>
</dbReference>
<dbReference type="SUPFAM" id="SSF82689">
    <property type="entry name" value="Mechanosensitive channel protein MscS (YggB), C-terminal domain"/>
    <property type="match status" value="1"/>
</dbReference>
<feature type="chain" id="PRO_5004180094" evidence="9">
    <location>
        <begin position="27"/>
        <end position="614"/>
    </location>
</feature>
<dbReference type="OrthoDB" id="9814206at2"/>
<comment type="subcellular location">
    <subcellularLocation>
        <location evidence="1">Cell membrane</location>
        <topology evidence="1">Multi-pass membrane protein</topology>
    </subcellularLocation>
</comment>
<keyword evidence="5 8" id="KW-1133">Transmembrane helix</keyword>
<feature type="region of interest" description="Disordered" evidence="7">
    <location>
        <begin position="574"/>
        <end position="614"/>
    </location>
</feature>
<name>Q11I79_CHESB</name>
<dbReference type="GO" id="GO:0008381">
    <property type="term" value="F:mechanosensitive monoatomic ion channel activity"/>
    <property type="evidence" value="ECO:0007669"/>
    <property type="project" value="UniProtKB-ARBA"/>
</dbReference>
<keyword evidence="9" id="KW-0732">Signal</keyword>
<organism evidence="11">
    <name type="scientific">Chelativorans sp. (strain BNC1)</name>
    <dbReference type="NCBI Taxonomy" id="266779"/>
    <lineage>
        <taxon>Bacteria</taxon>
        <taxon>Pseudomonadati</taxon>
        <taxon>Pseudomonadota</taxon>
        <taxon>Alphaproteobacteria</taxon>
        <taxon>Hyphomicrobiales</taxon>
        <taxon>Phyllobacteriaceae</taxon>
        <taxon>Chelativorans</taxon>
    </lineage>
</organism>
<dbReference type="PANTHER" id="PTHR30566:SF5">
    <property type="entry name" value="MECHANOSENSITIVE ION CHANNEL PROTEIN 1, MITOCHONDRIAL-RELATED"/>
    <property type="match status" value="1"/>
</dbReference>
<evidence type="ECO:0000259" key="10">
    <source>
        <dbReference type="Pfam" id="PF00924"/>
    </source>
</evidence>
<feature type="transmembrane region" description="Helical" evidence="8">
    <location>
        <begin position="351"/>
        <end position="371"/>
    </location>
</feature>
<dbReference type="InterPro" id="IPR011066">
    <property type="entry name" value="MscS_channel_C_sf"/>
</dbReference>
<dbReference type="PROSITE" id="PS01246">
    <property type="entry name" value="UPF0003"/>
    <property type="match status" value="1"/>
</dbReference>
<keyword evidence="4 8" id="KW-0812">Transmembrane</keyword>
<dbReference type="STRING" id="266779.Meso_1500"/>
<keyword evidence="6 8" id="KW-0472">Membrane</keyword>